<dbReference type="AlphaFoldDB" id="A0A9P3LEN6"/>
<evidence type="ECO:0000313" key="1">
    <source>
        <dbReference type="EMBL" id="GJE92440.1"/>
    </source>
</evidence>
<name>A0A9P3LEN6_9APHY</name>
<protein>
    <submittedName>
        <fullName evidence="1">Uncharacterized protein</fullName>
    </submittedName>
</protein>
<keyword evidence="2" id="KW-1185">Reference proteome</keyword>
<gene>
    <name evidence="1" type="ORF">PsYK624_085940</name>
</gene>
<dbReference type="Proteomes" id="UP000703269">
    <property type="component" value="Unassembled WGS sequence"/>
</dbReference>
<proteinExistence type="predicted"/>
<comment type="caution">
    <text evidence="1">The sequence shown here is derived from an EMBL/GenBank/DDBJ whole genome shotgun (WGS) entry which is preliminary data.</text>
</comment>
<organism evidence="1 2">
    <name type="scientific">Phanerochaete sordida</name>
    <dbReference type="NCBI Taxonomy" id="48140"/>
    <lineage>
        <taxon>Eukaryota</taxon>
        <taxon>Fungi</taxon>
        <taxon>Dikarya</taxon>
        <taxon>Basidiomycota</taxon>
        <taxon>Agaricomycotina</taxon>
        <taxon>Agaricomycetes</taxon>
        <taxon>Polyporales</taxon>
        <taxon>Phanerochaetaceae</taxon>
        <taxon>Phanerochaete</taxon>
    </lineage>
</organism>
<reference evidence="1 2" key="1">
    <citation type="submission" date="2021-08" db="EMBL/GenBank/DDBJ databases">
        <title>Draft Genome Sequence of Phanerochaete sordida strain YK-624.</title>
        <authorList>
            <person name="Mori T."/>
            <person name="Dohra H."/>
            <person name="Suzuki T."/>
            <person name="Kawagishi H."/>
            <person name="Hirai H."/>
        </authorList>
    </citation>
    <scope>NUCLEOTIDE SEQUENCE [LARGE SCALE GENOMIC DNA]</scope>
    <source>
        <strain evidence="1 2">YK-624</strain>
    </source>
</reference>
<accession>A0A9P3LEN6</accession>
<evidence type="ECO:0000313" key="2">
    <source>
        <dbReference type="Proteomes" id="UP000703269"/>
    </source>
</evidence>
<sequence length="74" mass="8160">MHSGQTRPSAIKVPRRAFVRYGRCIIALGPSVLSRMERGRGSRGQKNELAIVSTVQAVSRPMGEPTASARWRPK</sequence>
<dbReference type="EMBL" id="BPQB01000026">
    <property type="protein sequence ID" value="GJE92440.1"/>
    <property type="molecule type" value="Genomic_DNA"/>
</dbReference>